<dbReference type="EMBL" id="ML987197">
    <property type="protein sequence ID" value="KAF2247607.1"/>
    <property type="molecule type" value="Genomic_DNA"/>
</dbReference>
<reference evidence="1" key="1">
    <citation type="journal article" date="2020" name="Stud. Mycol.">
        <title>101 Dothideomycetes genomes: a test case for predicting lifestyles and emergence of pathogens.</title>
        <authorList>
            <person name="Haridas S."/>
            <person name="Albert R."/>
            <person name="Binder M."/>
            <person name="Bloem J."/>
            <person name="Labutti K."/>
            <person name="Salamov A."/>
            <person name="Andreopoulos B."/>
            <person name="Baker S."/>
            <person name="Barry K."/>
            <person name="Bills G."/>
            <person name="Bluhm B."/>
            <person name="Cannon C."/>
            <person name="Castanera R."/>
            <person name="Culley D."/>
            <person name="Daum C."/>
            <person name="Ezra D."/>
            <person name="Gonzalez J."/>
            <person name="Henrissat B."/>
            <person name="Kuo A."/>
            <person name="Liang C."/>
            <person name="Lipzen A."/>
            <person name="Lutzoni F."/>
            <person name="Magnuson J."/>
            <person name="Mondo S."/>
            <person name="Nolan M."/>
            <person name="Ohm R."/>
            <person name="Pangilinan J."/>
            <person name="Park H.-J."/>
            <person name="Ramirez L."/>
            <person name="Alfaro M."/>
            <person name="Sun H."/>
            <person name="Tritt A."/>
            <person name="Yoshinaga Y."/>
            <person name="Zwiers L.-H."/>
            <person name="Turgeon B."/>
            <person name="Goodwin S."/>
            <person name="Spatafora J."/>
            <person name="Crous P."/>
            <person name="Grigoriev I."/>
        </authorList>
    </citation>
    <scope>NUCLEOTIDE SEQUENCE</scope>
    <source>
        <strain evidence="1">CBS 122368</strain>
    </source>
</reference>
<keyword evidence="2" id="KW-1185">Reference proteome</keyword>
<evidence type="ECO:0000313" key="2">
    <source>
        <dbReference type="Proteomes" id="UP000800094"/>
    </source>
</evidence>
<gene>
    <name evidence="1" type="ORF">BU26DRAFT_606490</name>
</gene>
<protein>
    <submittedName>
        <fullName evidence="1">Uncharacterized protein</fullName>
    </submittedName>
</protein>
<dbReference type="OrthoDB" id="3838324at2759"/>
<name>A0A6A6IBM4_9PLEO</name>
<dbReference type="GeneID" id="54589002"/>
<accession>A0A6A6IBM4</accession>
<evidence type="ECO:0000313" key="1">
    <source>
        <dbReference type="EMBL" id="KAF2247607.1"/>
    </source>
</evidence>
<dbReference type="Proteomes" id="UP000800094">
    <property type="component" value="Unassembled WGS sequence"/>
</dbReference>
<sequence length="218" mass="24172">MLKEAADPAASLDSFSNLTLVNSKTNETDSGKLIRTWIGHVHTDVGQLIHSAKSHANEERWVEPRGMPLSYWTPMHQAVYMSAPVDVVERLIQLGGFRTLRTQWTEFPHLNVTPLELAHMLNETKLNDVLCPYSATQSRPEAGLLLDTSGLYLPLLESFMDGDPVWFPLRCGVEGAGYLFWLDGRDLVVRSRGLGASGGESVFVVTEREVFSVEGGDD</sequence>
<dbReference type="RefSeq" id="XP_033682611.1">
    <property type="nucleotide sequence ID" value="XM_033835672.1"/>
</dbReference>
<proteinExistence type="predicted"/>
<dbReference type="AlphaFoldDB" id="A0A6A6IBM4"/>
<organism evidence="1 2">
    <name type="scientific">Trematosphaeria pertusa</name>
    <dbReference type="NCBI Taxonomy" id="390896"/>
    <lineage>
        <taxon>Eukaryota</taxon>
        <taxon>Fungi</taxon>
        <taxon>Dikarya</taxon>
        <taxon>Ascomycota</taxon>
        <taxon>Pezizomycotina</taxon>
        <taxon>Dothideomycetes</taxon>
        <taxon>Pleosporomycetidae</taxon>
        <taxon>Pleosporales</taxon>
        <taxon>Massarineae</taxon>
        <taxon>Trematosphaeriaceae</taxon>
        <taxon>Trematosphaeria</taxon>
    </lineage>
</organism>